<comment type="similarity">
    <text evidence="6">Belongs to the peptidase M48 family.</text>
</comment>
<dbReference type="GO" id="GO:0006508">
    <property type="term" value="P:proteolysis"/>
    <property type="evidence" value="ECO:0007669"/>
    <property type="project" value="UniProtKB-KW"/>
</dbReference>
<reference evidence="8 9" key="1">
    <citation type="journal article" date="2024" name="Plant Biotechnol. J.">
        <title>Dendrobium thyrsiflorum genome and its molecular insights into genes involved in important horticultural traits.</title>
        <authorList>
            <person name="Chen B."/>
            <person name="Wang J.Y."/>
            <person name="Zheng P.J."/>
            <person name="Li K.L."/>
            <person name="Liang Y.M."/>
            <person name="Chen X.F."/>
            <person name="Zhang C."/>
            <person name="Zhao X."/>
            <person name="He X."/>
            <person name="Zhang G.Q."/>
            <person name="Liu Z.J."/>
            <person name="Xu Q."/>
        </authorList>
    </citation>
    <scope>NUCLEOTIDE SEQUENCE [LARGE SCALE GENOMIC DNA]</scope>
    <source>
        <strain evidence="8">GZMU011</strain>
    </source>
</reference>
<comment type="caution">
    <text evidence="8">The sequence shown here is derived from an EMBL/GenBank/DDBJ whole genome shotgun (WGS) entry which is preliminary data.</text>
</comment>
<proteinExistence type="inferred from homology"/>
<dbReference type="PANTHER" id="PTHR22726:SF1">
    <property type="entry name" value="METALLOENDOPEPTIDASE OMA1, MITOCHONDRIAL"/>
    <property type="match status" value="1"/>
</dbReference>
<dbReference type="InterPro" id="IPR001915">
    <property type="entry name" value="Peptidase_M48"/>
</dbReference>
<keyword evidence="4 6" id="KW-0862">Zinc</keyword>
<keyword evidence="9" id="KW-1185">Reference proteome</keyword>
<dbReference type="PANTHER" id="PTHR22726">
    <property type="entry name" value="METALLOENDOPEPTIDASE OMA1"/>
    <property type="match status" value="1"/>
</dbReference>
<evidence type="ECO:0000256" key="6">
    <source>
        <dbReference type="RuleBase" id="RU003983"/>
    </source>
</evidence>
<protein>
    <recommendedName>
        <fullName evidence="7">Peptidase M48 domain-containing protein</fullName>
    </recommendedName>
</protein>
<dbReference type="Proteomes" id="UP001552299">
    <property type="component" value="Unassembled WGS sequence"/>
</dbReference>
<sequence>MAAKKVDALEERLEGEMNQIKTTVDDRISSMEGQVVDLRDMMKRMLEMHNQTAASWAKGPKGKNTNSKIRKTKVRWRSSREKGEDPIWSLSRGRIEEVGMGKGMGMEGRSKGVLIGSVGREIMAIGRRGDFEGGHGMEMEADYIGLLLVASAGFDPRVAPRVYEKLGQITGDSALRDYLSTHPSSKRRAQILSQAEVMNEALALYRETIAGHGIAGFL</sequence>
<gene>
    <name evidence="8" type="ORF">M5K25_004180</name>
</gene>
<organism evidence="8 9">
    <name type="scientific">Dendrobium thyrsiflorum</name>
    <name type="common">Pinecone-like raceme dendrobium</name>
    <name type="synonym">Orchid</name>
    <dbReference type="NCBI Taxonomy" id="117978"/>
    <lineage>
        <taxon>Eukaryota</taxon>
        <taxon>Viridiplantae</taxon>
        <taxon>Streptophyta</taxon>
        <taxon>Embryophyta</taxon>
        <taxon>Tracheophyta</taxon>
        <taxon>Spermatophyta</taxon>
        <taxon>Magnoliopsida</taxon>
        <taxon>Liliopsida</taxon>
        <taxon>Asparagales</taxon>
        <taxon>Orchidaceae</taxon>
        <taxon>Epidendroideae</taxon>
        <taxon>Malaxideae</taxon>
        <taxon>Dendrobiinae</taxon>
        <taxon>Dendrobium</taxon>
    </lineage>
</organism>
<comment type="cofactor">
    <cofactor evidence="6">
        <name>Zn(2+)</name>
        <dbReference type="ChEBI" id="CHEBI:29105"/>
    </cofactor>
    <text evidence="6">Binds 1 zinc ion per subunit.</text>
</comment>
<dbReference type="GO" id="GO:0046872">
    <property type="term" value="F:metal ion binding"/>
    <property type="evidence" value="ECO:0007669"/>
    <property type="project" value="UniProtKB-KW"/>
</dbReference>
<evidence type="ECO:0000256" key="1">
    <source>
        <dbReference type="ARBA" id="ARBA00022670"/>
    </source>
</evidence>
<evidence type="ECO:0000256" key="4">
    <source>
        <dbReference type="ARBA" id="ARBA00022833"/>
    </source>
</evidence>
<evidence type="ECO:0000313" key="9">
    <source>
        <dbReference type="Proteomes" id="UP001552299"/>
    </source>
</evidence>
<keyword evidence="3 6" id="KW-0378">Hydrolase</keyword>
<dbReference type="GO" id="GO:0008237">
    <property type="term" value="F:metallopeptidase activity"/>
    <property type="evidence" value="ECO:0007669"/>
    <property type="project" value="UniProtKB-KW"/>
</dbReference>
<feature type="domain" description="Peptidase M48" evidence="7">
    <location>
        <begin position="137"/>
        <end position="194"/>
    </location>
</feature>
<evidence type="ECO:0000256" key="5">
    <source>
        <dbReference type="ARBA" id="ARBA00023049"/>
    </source>
</evidence>
<name>A0ABD0VL88_DENTH</name>
<keyword evidence="5 6" id="KW-0482">Metalloprotease</keyword>
<keyword evidence="1 6" id="KW-0645">Protease</keyword>
<dbReference type="EMBL" id="JANQDX010000004">
    <property type="protein sequence ID" value="KAL0925810.1"/>
    <property type="molecule type" value="Genomic_DNA"/>
</dbReference>
<dbReference type="Pfam" id="PF01435">
    <property type="entry name" value="Peptidase_M48"/>
    <property type="match status" value="1"/>
</dbReference>
<keyword evidence="2" id="KW-0479">Metal-binding</keyword>
<evidence type="ECO:0000313" key="8">
    <source>
        <dbReference type="EMBL" id="KAL0925810.1"/>
    </source>
</evidence>
<evidence type="ECO:0000256" key="2">
    <source>
        <dbReference type="ARBA" id="ARBA00022723"/>
    </source>
</evidence>
<dbReference type="AlphaFoldDB" id="A0ABD0VL88"/>
<evidence type="ECO:0000259" key="7">
    <source>
        <dbReference type="Pfam" id="PF01435"/>
    </source>
</evidence>
<accession>A0ABD0VL88</accession>
<evidence type="ECO:0000256" key="3">
    <source>
        <dbReference type="ARBA" id="ARBA00022801"/>
    </source>
</evidence>
<dbReference type="InterPro" id="IPR051156">
    <property type="entry name" value="Mito/Outer_Membr_Metalloprot"/>
</dbReference>